<comment type="caution">
    <text evidence="2">The sequence shown here is derived from an EMBL/GenBank/DDBJ whole genome shotgun (WGS) entry which is preliminary data.</text>
</comment>
<dbReference type="CDD" id="cd14789">
    <property type="entry name" value="Tiki"/>
    <property type="match status" value="1"/>
</dbReference>
<dbReference type="Pfam" id="PF01963">
    <property type="entry name" value="TraB_PrgY_gumN"/>
    <property type="match status" value="1"/>
</dbReference>
<sequence>MKSWFKTLAASCAVIPFAHCALVPGNVAFAKEPAAAATTATVAVKPGMWAVKDADTTIYLFGTVHVLKPGLGWFDGAVRQAFDKSDELVLEMVMPEDQAEAAKATMPLAMAKDGKALSTKLDPDALTAYQAALTGLGVPANAFDMFKPWFAAVTLSVLPLTKLGYDPTQGAEMQLTAAAKAVAKPISGFETLEEQLGFFDSLPEEGQIAFLNATVKDIDKLAPTLDTMVVQWGKGDTDQLAATMNESMAATPELTKTLLWDRNARWADQIKARMDKPGTVFVAVGAGHLAGQKSVQDYLKERGLTAKRVQ</sequence>
<proteinExistence type="predicted"/>
<organism evidence="2 3">
    <name type="scientific">Sphingopyxis lindanitolerans</name>
    <dbReference type="NCBI Taxonomy" id="2054227"/>
    <lineage>
        <taxon>Bacteria</taxon>
        <taxon>Pseudomonadati</taxon>
        <taxon>Pseudomonadota</taxon>
        <taxon>Alphaproteobacteria</taxon>
        <taxon>Sphingomonadales</taxon>
        <taxon>Sphingomonadaceae</taxon>
        <taxon>Sphingopyxis</taxon>
    </lineage>
</organism>
<gene>
    <name evidence="2" type="ORF">CVO77_03780</name>
</gene>
<evidence type="ECO:0000313" key="2">
    <source>
        <dbReference type="EMBL" id="PQM27698.1"/>
    </source>
</evidence>
<dbReference type="RefSeq" id="WP_105997960.1">
    <property type="nucleotide sequence ID" value="NZ_CM009578.1"/>
</dbReference>
<dbReference type="PANTHER" id="PTHR40590:SF1">
    <property type="entry name" value="CYTOPLASMIC PROTEIN"/>
    <property type="match status" value="1"/>
</dbReference>
<reference evidence="3" key="1">
    <citation type="submission" date="2017-11" db="EMBL/GenBank/DDBJ databases">
        <title>The complete genome sequence of Sphingopyxis pomeranensis sp. nov. strain WS5A3p.</title>
        <authorList>
            <person name="Kaminski M.A."/>
        </authorList>
    </citation>
    <scope>NUCLEOTIDE SEQUENCE [LARGE SCALE GENOMIC DNA]</scope>
    <source>
        <strain evidence="3">WS5A3p</strain>
    </source>
</reference>
<dbReference type="OrthoDB" id="9806326at2"/>
<keyword evidence="3" id="KW-1185">Reference proteome</keyword>
<feature type="signal peptide" evidence="1">
    <location>
        <begin position="1"/>
        <end position="30"/>
    </location>
</feature>
<dbReference type="PANTHER" id="PTHR40590">
    <property type="entry name" value="CYTOPLASMIC PROTEIN-RELATED"/>
    <property type="match status" value="1"/>
</dbReference>
<keyword evidence="1" id="KW-0732">Signal</keyword>
<name>A0A2S8B5T3_9SPHN</name>
<dbReference type="EMBL" id="PHFW01000002">
    <property type="protein sequence ID" value="PQM27698.1"/>
    <property type="molecule type" value="Genomic_DNA"/>
</dbReference>
<dbReference type="InterPro" id="IPR002816">
    <property type="entry name" value="TraB/PrgY/GumN_fam"/>
</dbReference>
<evidence type="ECO:0000313" key="3">
    <source>
        <dbReference type="Proteomes" id="UP000238954"/>
    </source>
</evidence>
<dbReference type="InterPro" id="IPR047111">
    <property type="entry name" value="YbaP-like"/>
</dbReference>
<protein>
    <submittedName>
        <fullName evidence="2">TraB/GumN family protein</fullName>
    </submittedName>
</protein>
<feature type="chain" id="PRO_5015547221" evidence="1">
    <location>
        <begin position="31"/>
        <end position="310"/>
    </location>
</feature>
<evidence type="ECO:0000256" key="1">
    <source>
        <dbReference type="SAM" id="SignalP"/>
    </source>
</evidence>
<dbReference type="Proteomes" id="UP000238954">
    <property type="component" value="Chromosome"/>
</dbReference>
<accession>A0A2S8B5T3</accession>
<dbReference type="AlphaFoldDB" id="A0A2S8B5T3"/>